<evidence type="ECO:0000313" key="2">
    <source>
        <dbReference type="RefSeq" id="XP_075087487.1"/>
    </source>
</evidence>
<reference evidence="1" key="1">
    <citation type="journal article" date="2014" name="Nat. Commun.">
        <title>The tobacco genome sequence and its comparison with those of tomato and potato.</title>
        <authorList>
            <person name="Sierro N."/>
            <person name="Battey J.N."/>
            <person name="Ouadi S."/>
            <person name="Bakaher N."/>
            <person name="Bovet L."/>
            <person name="Willig A."/>
            <person name="Goepfert S."/>
            <person name="Peitsch M.C."/>
            <person name="Ivanov N.V."/>
        </authorList>
    </citation>
    <scope>NUCLEOTIDE SEQUENCE [LARGE SCALE GENOMIC DNA]</scope>
</reference>
<dbReference type="RefSeq" id="XP_075087487.1">
    <property type="nucleotide sequence ID" value="XM_075231386.1"/>
</dbReference>
<name>A0AC58SR86_TOBAC</name>
<gene>
    <name evidence="2" type="primary">LOC142169518</name>
</gene>
<proteinExistence type="predicted"/>
<keyword evidence="1" id="KW-1185">Reference proteome</keyword>
<reference evidence="2" key="2">
    <citation type="submission" date="2025-08" db="UniProtKB">
        <authorList>
            <consortium name="RefSeq"/>
        </authorList>
    </citation>
    <scope>IDENTIFICATION</scope>
    <source>
        <tissue evidence="2">Leaf</tissue>
    </source>
</reference>
<organism evidence="1 2">
    <name type="scientific">Nicotiana tabacum</name>
    <name type="common">Common tobacco</name>
    <dbReference type="NCBI Taxonomy" id="4097"/>
    <lineage>
        <taxon>Eukaryota</taxon>
        <taxon>Viridiplantae</taxon>
        <taxon>Streptophyta</taxon>
        <taxon>Embryophyta</taxon>
        <taxon>Tracheophyta</taxon>
        <taxon>Spermatophyta</taxon>
        <taxon>Magnoliopsida</taxon>
        <taxon>eudicotyledons</taxon>
        <taxon>Gunneridae</taxon>
        <taxon>Pentapetalae</taxon>
        <taxon>asterids</taxon>
        <taxon>lamiids</taxon>
        <taxon>Solanales</taxon>
        <taxon>Solanaceae</taxon>
        <taxon>Nicotianoideae</taxon>
        <taxon>Nicotianeae</taxon>
        <taxon>Nicotiana</taxon>
    </lineage>
</organism>
<sequence>MPDSTEIQSSGSSTGNGPNFDSNHPYFLHSSYAPDMSLVNAVFDGKGYQGGKRSILITLSAKNKLGFIKGNCPAPAPTSKDFQPWSRYNDMVTSWLSNSLSKDIGNSVIYSKSATNLWTSLEHRFGQSNGAKLYHLQKD</sequence>
<evidence type="ECO:0000313" key="1">
    <source>
        <dbReference type="Proteomes" id="UP000790787"/>
    </source>
</evidence>
<dbReference type="Proteomes" id="UP000790787">
    <property type="component" value="Chromosome 15"/>
</dbReference>
<protein>
    <submittedName>
        <fullName evidence="2">Uncharacterized protein LOC142169518</fullName>
    </submittedName>
</protein>
<accession>A0AC58SR86</accession>